<comment type="caution">
    <text evidence="1">The sequence shown here is derived from an EMBL/GenBank/DDBJ whole genome shotgun (WGS) entry which is preliminary data.</text>
</comment>
<accession>A0A2N1NM83</accession>
<protein>
    <submittedName>
        <fullName evidence="1">Uncharacterized protein</fullName>
    </submittedName>
</protein>
<reference evidence="1 2" key="1">
    <citation type="submission" date="2016-04" db="EMBL/GenBank/DDBJ databases">
        <title>Genome analyses suggest a sexual origin of heterokaryosis in a supposedly ancient asexual fungus.</title>
        <authorList>
            <person name="Ropars J."/>
            <person name="Sedzielewska K."/>
            <person name="Noel J."/>
            <person name="Charron P."/>
            <person name="Farinelli L."/>
            <person name="Marton T."/>
            <person name="Kruger M."/>
            <person name="Pelin A."/>
            <person name="Brachmann A."/>
            <person name="Corradi N."/>
        </authorList>
    </citation>
    <scope>NUCLEOTIDE SEQUENCE [LARGE SCALE GENOMIC DNA]</scope>
    <source>
        <strain evidence="1 2">C2</strain>
    </source>
</reference>
<sequence length="75" mass="8807">MDQISPSTFYWMSFLPFRLYWMGGFSSSDFIGWADFSLRTLLNCVSPLDFIRSGFLQIFIRLGEDDGWMVDGVYR</sequence>
<evidence type="ECO:0000313" key="2">
    <source>
        <dbReference type="Proteomes" id="UP000233469"/>
    </source>
</evidence>
<evidence type="ECO:0000313" key="1">
    <source>
        <dbReference type="EMBL" id="PKK75002.1"/>
    </source>
</evidence>
<organism evidence="1 2">
    <name type="scientific">Rhizophagus irregularis</name>
    <dbReference type="NCBI Taxonomy" id="588596"/>
    <lineage>
        <taxon>Eukaryota</taxon>
        <taxon>Fungi</taxon>
        <taxon>Fungi incertae sedis</taxon>
        <taxon>Mucoromycota</taxon>
        <taxon>Glomeromycotina</taxon>
        <taxon>Glomeromycetes</taxon>
        <taxon>Glomerales</taxon>
        <taxon>Glomeraceae</taxon>
        <taxon>Rhizophagus</taxon>
    </lineage>
</organism>
<dbReference type="Proteomes" id="UP000233469">
    <property type="component" value="Unassembled WGS sequence"/>
</dbReference>
<dbReference type="AlphaFoldDB" id="A0A2N1NM83"/>
<proteinExistence type="predicted"/>
<name>A0A2N1NM83_9GLOM</name>
<reference evidence="1 2" key="2">
    <citation type="submission" date="2017-10" db="EMBL/GenBank/DDBJ databases">
        <title>Extensive intraspecific genome diversity in a model arbuscular mycorrhizal fungus.</title>
        <authorList>
            <person name="Chen E.C.H."/>
            <person name="Morin E."/>
            <person name="Baudet D."/>
            <person name="Noel J."/>
            <person name="Ndikumana S."/>
            <person name="Charron P."/>
            <person name="St-Onge C."/>
            <person name="Giorgi J."/>
            <person name="Grigoriev I.V."/>
            <person name="Roux C."/>
            <person name="Martin F.M."/>
            <person name="Corradi N."/>
        </authorList>
    </citation>
    <scope>NUCLEOTIDE SEQUENCE [LARGE SCALE GENOMIC DNA]</scope>
    <source>
        <strain evidence="1 2">C2</strain>
    </source>
</reference>
<gene>
    <name evidence="1" type="ORF">RhiirC2_774151</name>
</gene>
<dbReference type="EMBL" id="LLXL01000273">
    <property type="protein sequence ID" value="PKK75002.1"/>
    <property type="molecule type" value="Genomic_DNA"/>
</dbReference>